<dbReference type="EMBL" id="JBHRXI010000010">
    <property type="protein sequence ID" value="MFC3614543.1"/>
    <property type="molecule type" value="Genomic_DNA"/>
</dbReference>
<accession>A0ABV7TK59</accession>
<feature type="domain" description="Tyr recombinase" evidence="2">
    <location>
        <begin position="134"/>
        <end position="337"/>
    </location>
</feature>
<protein>
    <recommendedName>
        <fullName evidence="2">Tyr recombinase domain-containing protein</fullName>
    </recommendedName>
</protein>
<keyword evidence="4" id="KW-1185">Reference proteome</keyword>
<organism evidence="3 4">
    <name type="scientific">Lutimaribacter marinistellae</name>
    <dbReference type="NCBI Taxonomy" id="1820329"/>
    <lineage>
        <taxon>Bacteria</taxon>
        <taxon>Pseudomonadati</taxon>
        <taxon>Pseudomonadota</taxon>
        <taxon>Alphaproteobacteria</taxon>
        <taxon>Rhodobacterales</taxon>
        <taxon>Roseobacteraceae</taxon>
        <taxon>Lutimaribacter</taxon>
    </lineage>
</organism>
<keyword evidence="1" id="KW-0233">DNA recombination</keyword>
<name>A0ABV7TK59_9RHOB</name>
<dbReference type="InterPro" id="IPR002104">
    <property type="entry name" value="Integrase_catalytic"/>
</dbReference>
<proteinExistence type="predicted"/>
<dbReference type="RefSeq" id="WP_386735799.1">
    <property type="nucleotide sequence ID" value="NZ_JBHRXI010000010.1"/>
</dbReference>
<gene>
    <name evidence="3" type="ORF">ACFORG_12285</name>
</gene>
<comment type="caution">
    <text evidence="3">The sequence shown here is derived from an EMBL/GenBank/DDBJ whole genome shotgun (WGS) entry which is preliminary data.</text>
</comment>
<dbReference type="SUPFAM" id="SSF56349">
    <property type="entry name" value="DNA breaking-rejoining enzymes"/>
    <property type="match status" value="1"/>
</dbReference>
<dbReference type="InterPro" id="IPR011010">
    <property type="entry name" value="DNA_brk_join_enz"/>
</dbReference>
<evidence type="ECO:0000313" key="4">
    <source>
        <dbReference type="Proteomes" id="UP001595629"/>
    </source>
</evidence>
<dbReference type="Gene3D" id="1.10.443.10">
    <property type="entry name" value="Intergrase catalytic core"/>
    <property type="match status" value="1"/>
</dbReference>
<sequence length="347" mass="38758">MSLVLPFPDWPAQDRAMWIDLQKSGGPLDDRGALAHLRTTSLETLERRYGRWLRWLATTDPDACALPPVERATMERLSAWLHDLARTKPMSRLMFVDGVLRILSAAYPGKDWSAQRKLKAALKRTAGRGDRDRKVGRILSSDVLLRAGIELATKHADAASTPLEEMKRLRDGTMIAMLAVMPMRRRAFAGLQLSVSLFVTAETISVALPEDLTKSGQPWEADVPDVVAPLLRRYIGDARPALMERGHHQHDFLWVGKKGAPLGMEYLSARIAEQTQKMTGVRVPAHFFRDAAATTLARLSSQSARLIRPVLAHSSFGTAERHYIHAQTIEAGRQYAALISKMKENDR</sequence>
<evidence type="ECO:0000259" key="2">
    <source>
        <dbReference type="PROSITE" id="PS51898"/>
    </source>
</evidence>
<dbReference type="Proteomes" id="UP001595629">
    <property type="component" value="Unassembled WGS sequence"/>
</dbReference>
<dbReference type="InterPro" id="IPR013762">
    <property type="entry name" value="Integrase-like_cat_sf"/>
</dbReference>
<dbReference type="PROSITE" id="PS51898">
    <property type="entry name" value="TYR_RECOMBINASE"/>
    <property type="match status" value="1"/>
</dbReference>
<reference evidence="4" key="1">
    <citation type="journal article" date="2019" name="Int. J. Syst. Evol. Microbiol.">
        <title>The Global Catalogue of Microorganisms (GCM) 10K type strain sequencing project: providing services to taxonomists for standard genome sequencing and annotation.</title>
        <authorList>
            <consortium name="The Broad Institute Genomics Platform"/>
            <consortium name="The Broad Institute Genome Sequencing Center for Infectious Disease"/>
            <person name="Wu L."/>
            <person name="Ma J."/>
        </authorList>
    </citation>
    <scope>NUCLEOTIDE SEQUENCE [LARGE SCALE GENOMIC DNA]</scope>
    <source>
        <strain evidence="4">KCTC 42911</strain>
    </source>
</reference>
<evidence type="ECO:0000256" key="1">
    <source>
        <dbReference type="ARBA" id="ARBA00023172"/>
    </source>
</evidence>
<evidence type="ECO:0000313" key="3">
    <source>
        <dbReference type="EMBL" id="MFC3614543.1"/>
    </source>
</evidence>